<gene>
    <name evidence="1" type="ORF">SRA_01022</name>
</gene>
<protein>
    <submittedName>
        <fullName evidence="1">Uncharacterized protein</fullName>
    </submittedName>
</protein>
<proteinExistence type="predicted"/>
<keyword evidence="2" id="KW-1185">Reference proteome</keyword>
<reference evidence="1 2" key="1">
    <citation type="submission" date="2009-12" db="EMBL/GenBank/DDBJ databases">
        <authorList>
            <person name="Lefebure T."/>
            <person name="Cornejo O.E."/>
            <person name="Pavinski Bitar P.D."/>
            <person name="Lang P."/>
            <person name="Stanhope M.J."/>
        </authorList>
    </citation>
    <scope>NUCLEOTIDE SEQUENCE [LARGE SCALE GENOMIC DNA]</scope>
    <source>
        <strain evidence="1 2">FA-1</strain>
    </source>
</reference>
<name>A0ABP2R2G4_STRRT</name>
<comment type="caution">
    <text evidence="1">The sequence shown here is derived from an EMBL/GenBank/DDBJ whole genome shotgun (WGS) entry which is preliminary data.</text>
</comment>
<evidence type="ECO:0000313" key="2">
    <source>
        <dbReference type="Proteomes" id="UP000007815"/>
    </source>
</evidence>
<accession>A0ABP2R2G4</accession>
<organism evidence="1 2">
    <name type="scientific">Streptococcus ratti FA-1 = DSM 20564</name>
    <dbReference type="NCBI Taxonomy" id="699248"/>
    <lineage>
        <taxon>Bacteria</taxon>
        <taxon>Bacillati</taxon>
        <taxon>Bacillota</taxon>
        <taxon>Bacilli</taxon>
        <taxon>Lactobacillales</taxon>
        <taxon>Streptococcaceae</taxon>
        <taxon>Streptococcus</taxon>
    </lineage>
</organism>
<dbReference type="RefSeq" id="WP_003086634.1">
    <property type="nucleotide sequence ID" value="NZ_AJTZ01000003.1"/>
</dbReference>
<dbReference type="EMBL" id="AJTZ01000003">
    <property type="protein sequence ID" value="EJN94922.1"/>
    <property type="molecule type" value="Genomic_DNA"/>
</dbReference>
<sequence length="182" mass="21310">MNLIDLKGPRRICQQLALRNEKWDNIDRNNGGNHMICNECYVAENRATPLLHPKECLENHTQYICGSCGRCICIEQTEKGLQRWQFPFKSLEIAKLYLRTADFTMKQCCGIYEIQNSNGRFSYKIFTDKNTMLAYLKKNKDKSCISGKPLFSTSDYREFPNTEIRKLTAEEVRKYLSQQQQT</sequence>
<evidence type="ECO:0000313" key="1">
    <source>
        <dbReference type="EMBL" id="EJN94922.1"/>
    </source>
</evidence>
<dbReference type="Proteomes" id="UP000007815">
    <property type="component" value="Unassembled WGS sequence"/>
</dbReference>